<dbReference type="PROSITE" id="PS00478">
    <property type="entry name" value="LIM_DOMAIN_1"/>
    <property type="match status" value="2"/>
</dbReference>
<name>A0A8H3EH63_9LECA</name>
<dbReference type="FunFam" id="2.10.110.10:FF:000077">
    <property type="entry name" value="LIM domain protein"/>
    <property type="match status" value="1"/>
</dbReference>
<accession>A0A8H3EH63</accession>
<keyword evidence="1 4" id="KW-0479">Metal-binding</keyword>
<dbReference type="InterPro" id="IPR050604">
    <property type="entry name" value="PDZ-LIM_domain"/>
</dbReference>
<feature type="compositionally biased region" description="Polar residues" evidence="5">
    <location>
        <begin position="369"/>
        <end position="395"/>
    </location>
</feature>
<feature type="region of interest" description="Disordered" evidence="5">
    <location>
        <begin position="104"/>
        <end position="135"/>
    </location>
</feature>
<keyword evidence="3 4" id="KW-0440">LIM domain</keyword>
<keyword evidence="2 4" id="KW-0862">Zinc</keyword>
<evidence type="ECO:0000256" key="3">
    <source>
        <dbReference type="ARBA" id="ARBA00023038"/>
    </source>
</evidence>
<evidence type="ECO:0000313" key="7">
    <source>
        <dbReference type="EMBL" id="CAF9905550.1"/>
    </source>
</evidence>
<dbReference type="GO" id="GO:0031941">
    <property type="term" value="C:filamentous actin"/>
    <property type="evidence" value="ECO:0007669"/>
    <property type="project" value="TreeGrafter"/>
</dbReference>
<sequence>MDNSVDTFHRISGDRVWANEYLKDLRTNKPSRPTGARPLPTRNETRIPRDDAYTVGTAASAMVQGRSGLSGRQEVPERSASAMSHRQTSITSNLREFVGSPVARPPIKASRNVSGTSNSTMMTSTTRDSTGPDVYGAGQTYKIPYYERGQRWMERQEMASLSRALEEKDLVEEQRIYSSAQDEAADLVWKHQNPGAPYPNPDKSNLRAHLKQGSHARTLSNGPYETLFVKKFGADGSRSASNGSDVGQRSASDSSQGSDGSRNRRFSNLSFSMRSASGAFRKIGSKKGRSFSMERKQNPFPNPQDQIYEEADDVVQTIQDVDKPMPLRIRPRNTSYGKNPIKDKTTRINEQSENTTPMKVISTVEIYKNSPSQSRNAEYRTNSDPCPTTEKQSFLENGAQPGNPDRKEVRGEDIRAATSQKLKDRSPKLPMPTAVSDRPGRPIVSFQKDYSPRRKELQHEIFTSVPQSDKRKEIATKPTIPLINFQDAPSIQIAAPNAIPAISLPDGQNTDSILNSLPSFSFTSEDENVPSISISSTAPAVKVTTPAARPLPRPTKTGSPSIRPLSSQGRQLATKSVPHWSPSTSRGTAQCAACALPIAGKIVSAASKRFHPHCFTCFCCGELLECVAFYPEPEKFRAERLARIQSRLDGTNIIPEQAHFSEEDDGDDGLRFYCHLDFHEKFSPRCKSCKTPIEGQAIVACGAEWHVGHFFCAECGDPFSADMPFVEKDGFAWCVNCHTRRFSGKCAGCRKPITDLVVSAMGKEWHEECFKCKECGDKFSDGRFFTRGEDEIPVCVGCEERRLKA</sequence>
<proteinExistence type="predicted"/>
<evidence type="ECO:0000256" key="4">
    <source>
        <dbReference type="PROSITE-ProRule" id="PRU00125"/>
    </source>
</evidence>
<feature type="compositionally biased region" description="Polar residues" evidence="5">
    <location>
        <begin position="81"/>
        <end position="90"/>
    </location>
</feature>
<feature type="region of interest" description="Disordered" evidence="5">
    <location>
        <begin position="24"/>
        <end position="52"/>
    </location>
</feature>
<dbReference type="PANTHER" id="PTHR24214:SF62">
    <property type="entry name" value="LEUPAXIN"/>
    <property type="match status" value="1"/>
</dbReference>
<feature type="compositionally biased region" description="Low complexity" evidence="5">
    <location>
        <begin position="248"/>
        <end position="275"/>
    </location>
</feature>
<feature type="compositionally biased region" description="Polar residues" evidence="5">
    <location>
        <begin position="558"/>
        <end position="574"/>
    </location>
</feature>
<feature type="compositionally biased region" description="Polar residues" evidence="5">
    <location>
        <begin position="238"/>
        <end position="247"/>
    </location>
</feature>
<dbReference type="GO" id="GO:0046872">
    <property type="term" value="F:metal ion binding"/>
    <property type="evidence" value="ECO:0007669"/>
    <property type="project" value="UniProtKB-KW"/>
</dbReference>
<protein>
    <recommendedName>
        <fullName evidence="6">LIM zinc-binding domain-containing protein</fullName>
    </recommendedName>
</protein>
<feature type="compositionally biased region" description="Basic and acidic residues" evidence="5">
    <location>
        <begin position="43"/>
        <end position="52"/>
    </location>
</feature>
<feature type="domain" description="LIM zinc-binding" evidence="6">
    <location>
        <begin position="744"/>
        <end position="805"/>
    </location>
</feature>
<evidence type="ECO:0000256" key="1">
    <source>
        <dbReference type="ARBA" id="ARBA00022723"/>
    </source>
</evidence>
<dbReference type="SUPFAM" id="SSF57716">
    <property type="entry name" value="Glucocorticoid receptor-like (DNA-binding domain)"/>
    <property type="match status" value="3"/>
</dbReference>
<dbReference type="Proteomes" id="UP000664169">
    <property type="component" value="Unassembled WGS sequence"/>
</dbReference>
<evidence type="ECO:0000313" key="8">
    <source>
        <dbReference type="Proteomes" id="UP000664169"/>
    </source>
</evidence>
<dbReference type="GO" id="GO:0030036">
    <property type="term" value="P:actin cytoskeleton organization"/>
    <property type="evidence" value="ECO:0007669"/>
    <property type="project" value="TreeGrafter"/>
</dbReference>
<evidence type="ECO:0000259" key="6">
    <source>
        <dbReference type="PROSITE" id="PS50023"/>
    </source>
</evidence>
<feature type="region of interest" description="Disordered" evidence="5">
    <location>
        <begin position="191"/>
        <end position="220"/>
    </location>
</feature>
<dbReference type="GO" id="GO:0051371">
    <property type="term" value="F:muscle alpha-actinin binding"/>
    <property type="evidence" value="ECO:0007669"/>
    <property type="project" value="TreeGrafter"/>
</dbReference>
<dbReference type="Gene3D" id="2.10.110.10">
    <property type="entry name" value="Cysteine Rich Protein"/>
    <property type="match status" value="3"/>
</dbReference>
<dbReference type="OrthoDB" id="15567at2759"/>
<organism evidence="7 8">
    <name type="scientific">Gomphillus americanus</name>
    <dbReference type="NCBI Taxonomy" id="1940652"/>
    <lineage>
        <taxon>Eukaryota</taxon>
        <taxon>Fungi</taxon>
        <taxon>Dikarya</taxon>
        <taxon>Ascomycota</taxon>
        <taxon>Pezizomycotina</taxon>
        <taxon>Lecanoromycetes</taxon>
        <taxon>OSLEUM clade</taxon>
        <taxon>Ostropomycetidae</taxon>
        <taxon>Ostropales</taxon>
        <taxon>Graphidaceae</taxon>
        <taxon>Gomphilloideae</taxon>
        <taxon>Gomphillus</taxon>
    </lineage>
</organism>
<feature type="region of interest" description="Disordered" evidence="5">
    <location>
        <begin position="367"/>
        <end position="443"/>
    </location>
</feature>
<dbReference type="PANTHER" id="PTHR24214">
    <property type="entry name" value="PDZ AND LIM DOMAIN PROTEIN ZASP"/>
    <property type="match status" value="1"/>
</dbReference>
<dbReference type="PROSITE" id="PS50023">
    <property type="entry name" value="LIM_DOMAIN_2"/>
    <property type="match status" value="2"/>
</dbReference>
<dbReference type="GO" id="GO:0030695">
    <property type="term" value="F:GTPase regulator activity"/>
    <property type="evidence" value="ECO:0007669"/>
    <property type="project" value="UniProtKB-ARBA"/>
</dbReference>
<feature type="compositionally biased region" description="Low complexity" evidence="5">
    <location>
        <begin position="114"/>
        <end position="131"/>
    </location>
</feature>
<feature type="compositionally biased region" description="Basic and acidic residues" evidence="5">
    <location>
        <begin position="404"/>
        <end position="427"/>
    </location>
</feature>
<dbReference type="AlphaFoldDB" id="A0A8H3EH63"/>
<dbReference type="GO" id="GO:0003779">
    <property type="term" value="F:actin binding"/>
    <property type="evidence" value="ECO:0007669"/>
    <property type="project" value="TreeGrafter"/>
</dbReference>
<dbReference type="GO" id="GO:0001725">
    <property type="term" value="C:stress fiber"/>
    <property type="evidence" value="ECO:0007669"/>
    <property type="project" value="TreeGrafter"/>
</dbReference>
<gene>
    <name evidence="7" type="ORF">GOMPHAMPRED_003255</name>
</gene>
<evidence type="ECO:0000256" key="5">
    <source>
        <dbReference type="SAM" id="MobiDB-lite"/>
    </source>
</evidence>
<comment type="caution">
    <text evidence="7">The sequence shown here is derived from an EMBL/GenBank/DDBJ whole genome shotgun (WGS) entry which is preliminary data.</text>
</comment>
<keyword evidence="8" id="KW-1185">Reference proteome</keyword>
<dbReference type="InterPro" id="IPR001781">
    <property type="entry name" value="Znf_LIM"/>
</dbReference>
<reference evidence="7" key="1">
    <citation type="submission" date="2021-03" db="EMBL/GenBank/DDBJ databases">
        <authorList>
            <person name="Tagirdzhanova G."/>
        </authorList>
    </citation>
    <scope>NUCLEOTIDE SEQUENCE</scope>
</reference>
<feature type="region of interest" description="Disordered" evidence="5">
    <location>
        <begin position="65"/>
        <end position="90"/>
    </location>
</feature>
<dbReference type="SMART" id="SM00132">
    <property type="entry name" value="LIM"/>
    <property type="match status" value="3"/>
</dbReference>
<feature type="region of interest" description="Disordered" evidence="5">
    <location>
        <begin position="235"/>
        <end position="305"/>
    </location>
</feature>
<dbReference type="EMBL" id="CAJPDQ010000002">
    <property type="protein sequence ID" value="CAF9905550.1"/>
    <property type="molecule type" value="Genomic_DNA"/>
</dbReference>
<feature type="compositionally biased region" description="Low complexity" evidence="5">
    <location>
        <begin position="543"/>
        <end position="557"/>
    </location>
</feature>
<evidence type="ECO:0000256" key="2">
    <source>
        <dbReference type="ARBA" id="ARBA00022833"/>
    </source>
</evidence>
<dbReference type="CDD" id="cd08368">
    <property type="entry name" value="LIM"/>
    <property type="match status" value="2"/>
</dbReference>
<feature type="region of interest" description="Disordered" evidence="5">
    <location>
        <begin position="543"/>
        <end position="581"/>
    </location>
</feature>
<feature type="domain" description="LIM zinc-binding" evidence="6">
    <location>
        <begin position="589"/>
        <end position="684"/>
    </location>
</feature>
<dbReference type="Pfam" id="PF00412">
    <property type="entry name" value="LIM"/>
    <property type="match status" value="3"/>
</dbReference>